<keyword evidence="7" id="KW-1185">Reference proteome</keyword>
<reference evidence="6 7" key="1">
    <citation type="submission" date="2019-10" db="EMBL/GenBank/DDBJ databases">
        <title>A novel species.</title>
        <authorList>
            <person name="Gao J."/>
        </authorList>
    </citation>
    <scope>NUCLEOTIDE SEQUENCE [LARGE SCALE GENOMIC DNA]</scope>
    <source>
        <strain evidence="6 7">QMT-28</strain>
    </source>
</reference>
<keyword evidence="3" id="KW-1133">Transmembrane helix</keyword>
<organism evidence="6 7">
    <name type="scientific">Streptomyces fagopyri</name>
    <dbReference type="NCBI Taxonomy" id="2662397"/>
    <lineage>
        <taxon>Bacteria</taxon>
        <taxon>Bacillati</taxon>
        <taxon>Actinomycetota</taxon>
        <taxon>Actinomycetes</taxon>
        <taxon>Kitasatosporales</taxon>
        <taxon>Streptomycetaceae</taxon>
        <taxon>Streptomyces</taxon>
    </lineage>
</organism>
<feature type="compositionally biased region" description="Polar residues" evidence="2">
    <location>
        <begin position="67"/>
        <end position="104"/>
    </location>
</feature>
<accession>A0A5Q0LH97</accession>
<evidence type="ECO:0000256" key="1">
    <source>
        <dbReference type="ARBA" id="ARBA00006068"/>
    </source>
</evidence>
<comment type="similarity">
    <text evidence="1">Belongs to the LytR/CpsA/Psr (LCP) family.</text>
</comment>
<feature type="compositionally biased region" description="Polar residues" evidence="2">
    <location>
        <begin position="130"/>
        <end position="146"/>
    </location>
</feature>
<dbReference type="Pfam" id="PF03816">
    <property type="entry name" value="LytR_cpsA_psr"/>
    <property type="match status" value="1"/>
</dbReference>
<dbReference type="Gene3D" id="3.40.630.190">
    <property type="entry name" value="LCP protein"/>
    <property type="match status" value="1"/>
</dbReference>
<sequence>MNDRYDGYTGGDQYELVGYDEFGQPVYRQVPPQPSGQTYDPYAQPQQPQQAQGYGYDPYANGGTAYDTGQQPTSSYDTGRQPTSSYDTGRQPASSYDTGQQTSVPAYDPYDPYGAGASAPDGAGTAYDSYGQQAPTSQTPRTAHSAPTTRTERGGQTGRTGPTGQTPQPGRPGQTGRAVRDGHAGYDGQTPGAAGATSTGQQPRVAEQTAYIPQQAGSTEDGGPRADRDHGTEQFAFVEEQEAESEDVIDWLKFTENRTERREEARRRARGRIVALVVVFALVVVGGVGYLWYAGKLPGTTAHDKPAVTAASSAQNRDVLVVHLHDTKGGGTSTALLVDNTTTKQGTTVLLPNSLALTGDDGSTTTLAKSVDDDGSSGTQEAIDTVLGTDIQGTWRLDTPYLSNLVELVGNIDITTNTAVPDPEAKKKGEPPLVKKGEDQTLSGKTAVAYATYRAPGEAQNAQLERFGQVMQGVLRKLSSDKQAATTTVQTLAQILDPPLTDQDLGVFLAKLADLAKGGDYKTALLPVQQDGTLSESATDSVVKDVLGGTAKSPEAGAAVRVGIKNATGVKSATDNARVVLVNGGYTFLDSGTAAAAESVSRITYADDAKKNDAVEVAKTLGLPTSSVKKGGATSNADVSVVLGQDYKVSAPTG</sequence>
<dbReference type="InterPro" id="IPR050922">
    <property type="entry name" value="LytR/CpsA/Psr_CW_biosynth"/>
</dbReference>
<dbReference type="RefSeq" id="WP_153290646.1">
    <property type="nucleotide sequence ID" value="NZ_CP045643.1"/>
</dbReference>
<dbReference type="PANTHER" id="PTHR33392">
    <property type="entry name" value="POLYISOPRENYL-TEICHOIC ACID--PEPTIDOGLYCAN TEICHOIC ACID TRANSFERASE TAGU"/>
    <property type="match status" value="1"/>
</dbReference>
<evidence type="ECO:0000313" key="7">
    <source>
        <dbReference type="Proteomes" id="UP000326179"/>
    </source>
</evidence>
<name>A0A5Q0LH97_9ACTN</name>
<dbReference type="PANTHER" id="PTHR33392:SF6">
    <property type="entry name" value="POLYISOPRENYL-TEICHOIC ACID--PEPTIDOGLYCAN TEICHOIC ACID TRANSFERASE TAGU"/>
    <property type="match status" value="1"/>
</dbReference>
<dbReference type="Pfam" id="PF13399">
    <property type="entry name" value="LytR_C"/>
    <property type="match status" value="1"/>
</dbReference>
<keyword evidence="3" id="KW-0812">Transmembrane</keyword>
<protein>
    <submittedName>
        <fullName evidence="6">LytR family transcriptional regulator</fullName>
    </submittedName>
</protein>
<dbReference type="InterPro" id="IPR027381">
    <property type="entry name" value="LytR/CpsA/Psr_C"/>
</dbReference>
<dbReference type="InterPro" id="IPR004474">
    <property type="entry name" value="LytR_CpsA_psr"/>
</dbReference>
<feature type="compositionally biased region" description="Low complexity" evidence="2">
    <location>
        <begin position="159"/>
        <end position="177"/>
    </location>
</feature>
<feature type="compositionally biased region" description="Low complexity" evidence="2">
    <location>
        <begin position="39"/>
        <end position="59"/>
    </location>
</feature>
<keyword evidence="3" id="KW-0472">Membrane</keyword>
<evidence type="ECO:0000259" key="4">
    <source>
        <dbReference type="Pfam" id="PF03816"/>
    </source>
</evidence>
<dbReference type="AlphaFoldDB" id="A0A5Q0LH97"/>
<evidence type="ECO:0000313" key="6">
    <source>
        <dbReference type="EMBL" id="QFZ76410.1"/>
    </source>
</evidence>
<feature type="transmembrane region" description="Helical" evidence="3">
    <location>
        <begin position="273"/>
        <end position="293"/>
    </location>
</feature>
<feature type="region of interest" description="Disordered" evidence="2">
    <location>
        <begin position="417"/>
        <end position="440"/>
    </location>
</feature>
<evidence type="ECO:0000259" key="5">
    <source>
        <dbReference type="Pfam" id="PF13399"/>
    </source>
</evidence>
<feature type="region of interest" description="Disordered" evidence="2">
    <location>
        <begin position="1"/>
        <end position="205"/>
    </location>
</feature>
<evidence type="ECO:0000256" key="2">
    <source>
        <dbReference type="SAM" id="MobiDB-lite"/>
    </source>
</evidence>
<evidence type="ECO:0000256" key="3">
    <source>
        <dbReference type="SAM" id="Phobius"/>
    </source>
</evidence>
<dbReference type="Proteomes" id="UP000326179">
    <property type="component" value="Chromosome"/>
</dbReference>
<dbReference type="EMBL" id="CP045643">
    <property type="protein sequence ID" value="QFZ76410.1"/>
    <property type="molecule type" value="Genomic_DNA"/>
</dbReference>
<feature type="domain" description="Cell envelope-related transcriptional attenuator" evidence="4">
    <location>
        <begin position="366"/>
        <end position="479"/>
    </location>
</feature>
<proteinExistence type="inferred from homology"/>
<gene>
    <name evidence="6" type="ORF">GFH48_26870</name>
</gene>
<feature type="compositionally biased region" description="Basic and acidic residues" evidence="2">
    <location>
        <begin position="423"/>
        <end position="439"/>
    </location>
</feature>
<feature type="domain" description="LytR/CpsA/Psr regulator C-terminal" evidence="5">
    <location>
        <begin position="560"/>
        <end position="647"/>
    </location>
</feature>
<dbReference type="KEGG" id="sfy:GFH48_26870"/>